<keyword evidence="2" id="KW-1185">Reference proteome</keyword>
<accession>A0AAN8URR0</accession>
<feature type="non-terminal residue" evidence="1">
    <location>
        <position position="42"/>
    </location>
</feature>
<gene>
    <name evidence="1" type="ORF">RJ641_014448</name>
</gene>
<reference evidence="1 2" key="1">
    <citation type="submission" date="2023-12" db="EMBL/GenBank/DDBJ databases">
        <title>A high-quality genome assembly for Dillenia turbinata (Dilleniales).</title>
        <authorList>
            <person name="Chanderbali A."/>
        </authorList>
    </citation>
    <scope>NUCLEOTIDE SEQUENCE [LARGE SCALE GENOMIC DNA]</scope>
    <source>
        <strain evidence="1">LSX21</strain>
        <tissue evidence="1">Leaf</tissue>
    </source>
</reference>
<comment type="caution">
    <text evidence="1">The sequence shown here is derived from an EMBL/GenBank/DDBJ whole genome shotgun (WGS) entry which is preliminary data.</text>
</comment>
<protein>
    <submittedName>
        <fullName evidence="1">Uncharacterized protein</fullName>
    </submittedName>
</protein>
<evidence type="ECO:0000313" key="1">
    <source>
        <dbReference type="EMBL" id="KAK6920770.1"/>
    </source>
</evidence>
<dbReference type="AlphaFoldDB" id="A0AAN8URR0"/>
<dbReference type="EMBL" id="JBAMMX010000020">
    <property type="protein sequence ID" value="KAK6920770.1"/>
    <property type="molecule type" value="Genomic_DNA"/>
</dbReference>
<sequence length="42" mass="4860">MRSHILVRCSVDVRGGNRRLLQEIGRFLNFLLTTCFAPRLLS</sequence>
<dbReference type="Proteomes" id="UP001370490">
    <property type="component" value="Unassembled WGS sequence"/>
</dbReference>
<name>A0AAN8URR0_9MAGN</name>
<organism evidence="1 2">
    <name type="scientific">Dillenia turbinata</name>
    <dbReference type="NCBI Taxonomy" id="194707"/>
    <lineage>
        <taxon>Eukaryota</taxon>
        <taxon>Viridiplantae</taxon>
        <taxon>Streptophyta</taxon>
        <taxon>Embryophyta</taxon>
        <taxon>Tracheophyta</taxon>
        <taxon>Spermatophyta</taxon>
        <taxon>Magnoliopsida</taxon>
        <taxon>eudicotyledons</taxon>
        <taxon>Gunneridae</taxon>
        <taxon>Pentapetalae</taxon>
        <taxon>Dilleniales</taxon>
        <taxon>Dilleniaceae</taxon>
        <taxon>Dillenia</taxon>
    </lineage>
</organism>
<evidence type="ECO:0000313" key="2">
    <source>
        <dbReference type="Proteomes" id="UP001370490"/>
    </source>
</evidence>
<proteinExistence type="predicted"/>